<sequence>MCSSAISEITNLHGGAEGDGRENSHGVTNRSSGHVVSHLGIKEYKSVLIKIRIAATLIPFRRRSYGPTKGYTSLQCGRIVPPSSFQVARRIQLRYCRRRLP</sequence>
<reference evidence="3" key="1">
    <citation type="journal article" date="2017" name="Nat. Ecol. Evol.">
        <title>Genome expansion and lineage-specific genetic innovations in the forest pathogenic fungi Armillaria.</title>
        <authorList>
            <person name="Sipos G."/>
            <person name="Prasanna A.N."/>
            <person name="Walter M.C."/>
            <person name="O'Connor E."/>
            <person name="Balint B."/>
            <person name="Krizsan K."/>
            <person name="Kiss B."/>
            <person name="Hess J."/>
            <person name="Varga T."/>
            <person name="Slot J."/>
            <person name="Riley R."/>
            <person name="Boka B."/>
            <person name="Rigling D."/>
            <person name="Barry K."/>
            <person name="Lee J."/>
            <person name="Mihaltcheva S."/>
            <person name="LaButti K."/>
            <person name="Lipzen A."/>
            <person name="Waldron R."/>
            <person name="Moloney N.M."/>
            <person name="Sperisen C."/>
            <person name="Kredics L."/>
            <person name="Vagvoelgyi C."/>
            <person name="Patrignani A."/>
            <person name="Fitzpatrick D."/>
            <person name="Nagy I."/>
            <person name="Doyle S."/>
            <person name="Anderson J.B."/>
            <person name="Grigoriev I.V."/>
            <person name="Gueldener U."/>
            <person name="Muensterkoetter M."/>
            <person name="Nagy L.G."/>
        </authorList>
    </citation>
    <scope>NUCLEOTIDE SEQUENCE [LARGE SCALE GENOMIC DNA]</scope>
    <source>
        <strain evidence="3">28-4</strain>
    </source>
</reference>
<name>A0A2H3AJE5_9AGAR</name>
<feature type="region of interest" description="Disordered" evidence="1">
    <location>
        <begin position="1"/>
        <end position="32"/>
    </location>
</feature>
<dbReference type="AlphaFoldDB" id="A0A2H3AJE5"/>
<proteinExistence type="predicted"/>
<keyword evidence="3" id="KW-1185">Reference proteome</keyword>
<evidence type="ECO:0000313" key="3">
    <source>
        <dbReference type="Proteomes" id="UP000218334"/>
    </source>
</evidence>
<dbReference type="Proteomes" id="UP000218334">
    <property type="component" value="Unassembled WGS sequence"/>
</dbReference>
<protein>
    <submittedName>
        <fullName evidence="2">Uncharacterized protein</fullName>
    </submittedName>
</protein>
<evidence type="ECO:0000256" key="1">
    <source>
        <dbReference type="SAM" id="MobiDB-lite"/>
    </source>
</evidence>
<gene>
    <name evidence="2" type="ORF">ARMSODRAFT_80060</name>
</gene>
<organism evidence="2 3">
    <name type="scientific">Armillaria solidipes</name>
    <dbReference type="NCBI Taxonomy" id="1076256"/>
    <lineage>
        <taxon>Eukaryota</taxon>
        <taxon>Fungi</taxon>
        <taxon>Dikarya</taxon>
        <taxon>Basidiomycota</taxon>
        <taxon>Agaricomycotina</taxon>
        <taxon>Agaricomycetes</taxon>
        <taxon>Agaricomycetidae</taxon>
        <taxon>Agaricales</taxon>
        <taxon>Marasmiineae</taxon>
        <taxon>Physalacriaceae</taxon>
        <taxon>Armillaria</taxon>
    </lineage>
</organism>
<dbReference type="EMBL" id="KZ293515">
    <property type="protein sequence ID" value="PBK59025.1"/>
    <property type="molecule type" value="Genomic_DNA"/>
</dbReference>
<evidence type="ECO:0000313" key="2">
    <source>
        <dbReference type="EMBL" id="PBK59025.1"/>
    </source>
</evidence>
<feature type="compositionally biased region" description="Polar residues" evidence="1">
    <location>
        <begin position="1"/>
        <end position="10"/>
    </location>
</feature>
<accession>A0A2H3AJE5</accession>